<dbReference type="GO" id="GO:0005737">
    <property type="term" value="C:cytoplasm"/>
    <property type="evidence" value="ECO:0007669"/>
    <property type="project" value="UniProtKB-ARBA"/>
</dbReference>
<evidence type="ECO:0000256" key="7">
    <source>
        <dbReference type="ARBA" id="ARBA00023049"/>
    </source>
</evidence>
<dbReference type="InterPro" id="IPR001431">
    <property type="entry name" value="Pept_M16_Zn_BS"/>
</dbReference>
<dbReference type="SUPFAM" id="SSF63411">
    <property type="entry name" value="LuxS/MPP-like metallohydrolase"/>
    <property type="match status" value="4"/>
</dbReference>
<dbReference type="Pfam" id="PF05193">
    <property type="entry name" value="Peptidase_M16_C"/>
    <property type="match status" value="1"/>
</dbReference>
<keyword evidence="7" id="KW-0482">Metalloprotease</keyword>
<evidence type="ECO:0000313" key="13">
    <source>
        <dbReference type="EMBL" id="POM83331.1"/>
    </source>
</evidence>
<organism evidence="13 14">
    <name type="scientific">Cryptosporidium meleagridis</name>
    <dbReference type="NCBI Taxonomy" id="93969"/>
    <lineage>
        <taxon>Eukaryota</taxon>
        <taxon>Sar</taxon>
        <taxon>Alveolata</taxon>
        <taxon>Apicomplexa</taxon>
        <taxon>Conoidasida</taxon>
        <taxon>Coccidia</taxon>
        <taxon>Eucoccidiorida</taxon>
        <taxon>Eimeriorina</taxon>
        <taxon>Cryptosporidiidae</taxon>
        <taxon>Cryptosporidium</taxon>
    </lineage>
</organism>
<accession>A0A2P4Z000</accession>
<dbReference type="OrthoDB" id="342973at2759"/>
<feature type="domain" description="Peptidase M16 N-terminal" evidence="10">
    <location>
        <begin position="83"/>
        <end position="198"/>
    </location>
</feature>
<proteinExistence type="inferred from homology"/>
<dbReference type="Gene3D" id="3.30.830.10">
    <property type="entry name" value="Metalloenzyme, LuxS/M16 peptidase-like"/>
    <property type="match status" value="4"/>
</dbReference>
<evidence type="ECO:0000259" key="10">
    <source>
        <dbReference type="Pfam" id="PF00675"/>
    </source>
</evidence>
<evidence type="ECO:0000256" key="5">
    <source>
        <dbReference type="ARBA" id="ARBA00022801"/>
    </source>
</evidence>
<keyword evidence="4" id="KW-0479">Metal-binding</keyword>
<keyword evidence="14" id="KW-1185">Reference proteome</keyword>
<evidence type="ECO:0000259" key="12">
    <source>
        <dbReference type="Pfam" id="PF22456"/>
    </source>
</evidence>
<dbReference type="PANTHER" id="PTHR43690:SF18">
    <property type="entry name" value="INSULIN-DEGRADING ENZYME-RELATED"/>
    <property type="match status" value="1"/>
</dbReference>
<evidence type="ECO:0000256" key="1">
    <source>
        <dbReference type="ARBA" id="ARBA00001947"/>
    </source>
</evidence>
<keyword evidence="9" id="KW-0732">Signal</keyword>
<dbReference type="PROSITE" id="PS00143">
    <property type="entry name" value="INSULINASE"/>
    <property type="match status" value="1"/>
</dbReference>
<evidence type="ECO:0000256" key="4">
    <source>
        <dbReference type="ARBA" id="ARBA00022723"/>
    </source>
</evidence>
<dbReference type="InterPro" id="IPR007863">
    <property type="entry name" value="Peptidase_M16_C"/>
</dbReference>
<dbReference type="Proteomes" id="UP000236928">
    <property type="component" value="Unassembled WGS sequence"/>
</dbReference>
<gene>
    <name evidence="13" type="ORF">CmeUKMEL1_06860</name>
</gene>
<dbReference type="EMBL" id="JIBK01000012">
    <property type="protein sequence ID" value="POM83331.1"/>
    <property type="molecule type" value="Genomic_DNA"/>
</dbReference>
<dbReference type="InterPro" id="IPR054734">
    <property type="entry name" value="PqqF-like_C_4"/>
</dbReference>
<keyword evidence="5" id="KW-0378">Hydrolase</keyword>
<dbReference type="PANTHER" id="PTHR43690">
    <property type="entry name" value="NARDILYSIN"/>
    <property type="match status" value="1"/>
</dbReference>
<evidence type="ECO:0000256" key="3">
    <source>
        <dbReference type="ARBA" id="ARBA00022670"/>
    </source>
</evidence>
<feature type="domain" description="Peptidase M16 C-terminal" evidence="11">
    <location>
        <begin position="244"/>
        <end position="429"/>
    </location>
</feature>
<evidence type="ECO:0000256" key="9">
    <source>
        <dbReference type="SAM" id="SignalP"/>
    </source>
</evidence>
<dbReference type="GO" id="GO:0004222">
    <property type="term" value="F:metalloendopeptidase activity"/>
    <property type="evidence" value="ECO:0007669"/>
    <property type="project" value="InterPro"/>
</dbReference>
<dbReference type="GO" id="GO:0046872">
    <property type="term" value="F:metal ion binding"/>
    <property type="evidence" value="ECO:0007669"/>
    <property type="project" value="UniProtKB-KW"/>
</dbReference>
<dbReference type="VEuPathDB" id="CryptoDB:CmeUKMEL1_06860"/>
<feature type="chain" id="PRO_5015158885" evidence="9">
    <location>
        <begin position="23"/>
        <end position="1173"/>
    </location>
</feature>
<evidence type="ECO:0000256" key="8">
    <source>
        <dbReference type="RuleBase" id="RU004447"/>
    </source>
</evidence>
<dbReference type="Pfam" id="PF00675">
    <property type="entry name" value="Peptidase_M16"/>
    <property type="match status" value="1"/>
</dbReference>
<evidence type="ECO:0000259" key="11">
    <source>
        <dbReference type="Pfam" id="PF05193"/>
    </source>
</evidence>
<comment type="cofactor">
    <cofactor evidence="1">
        <name>Zn(2+)</name>
        <dbReference type="ChEBI" id="CHEBI:29105"/>
    </cofactor>
</comment>
<dbReference type="InterPro" id="IPR011249">
    <property type="entry name" value="Metalloenz_LuxS/M16"/>
</dbReference>
<name>A0A2P4Z000_9CRYT</name>
<comment type="caution">
    <text evidence="13">The sequence shown here is derived from an EMBL/GenBank/DDBJ whole genome shotgun (WGS) entry which is preliminary data.</text>
</comment>
<dbReference type="FunFam" id="3.30.830.10:FF:000012">
    <property type="entry name" value="Protease 3"/>
    <property type="match status" value="1"/>
</dbReference>
<keyword evidence="3" id="KW-0645">Protease</keyword>
<dbReference type="InterPro" id="IPR050626">
    <property type="entry name" value="Peptidase_M16"/>
</dbReference>
<reference evidence="13 14" key="1">
    <citation type="submission" date="2014-04" db="EMBL/GenBank/DDBJ databases">
        <title>Comparative Genomics of Cryptosporidium Species.</title>
        <authorList>
            <person name="Silva J.C."/>
            <person name="Su Q."/>
            <person name="Chalmers R."/>
            <person name="Chibucos M.C."/>
            <person name="Elwin K."/>
            <person name="Godinez A."/>
            <person name="Guo F."/>
            <person name="Huynh K."/>
            <person name="Orvis J."/>
            <person name="Ott S."/>
            <person name="Sadzewicz L."/>
            <person name="Sengamalay N."/>
            <person name="Shetty A."/>
            <person name="Sun M."/>
            <person name="Tallon L."/>
            <person name="Xiao L."/>
            <person name="Zhang H."/>
            <person name="Fraser C.M."/>
            <person name="Zhu G."/>
            <person name="Kissinger J."/>
            <person name="Widmer G."/>
        </authorList>
    </citation>
    <scope>NUCLEOTIDE SEQUENCE [LARGE SCALE GENOMIC DNA]</scope>
    <source>
        <strain evidence="13 14">UKMEL1</strain>
    </source>
</reference>
<protein>
    <submittedName>
        <fullName evidence="13">Insulinase (Peptidase family M16) family protein</fullName>
    </submittedName>
</protein>
<sequence length="1173" mass="137356">MLKDYIITCFFILLTLFSYTEFNSPLICEVCTSILRSENAGLEGKYENPIFIQIIDDEKFTKPETSNKQFRYIKLKNELEVFLVSHSDAKVSSANIVVKVGSYMEPDSFPGLAHYLEHLLFINTEKYPELDGFNKFISLHNGYTNAYTEDTSTSYLFNIESSSFEVALSMFSEFFKSPLFDQSYTEKELMSIENEFNFRKNSQYFRLIHVIHELSDKRSLFGRFSYGNIEALKTIPESQGINLRDEVIKFYQNEYSSNRMVLALASNHTLDELTQFVYKYFSDIENKNLPVHSIKIPIQSGNLNPFNTMINQLVVIETLDNSRTLKLIFPMKEYMVKHKNKARTLYIEKLISFDRPGSLNHHLKSKKLILDMYLSMVDDDLGFTILSIDFDLTTDGEKNIGYILLSFFSAIKFASNNVFSKEIYEEWKKLLYISFKYEDPASTLDQCKEITTNYINYECKPEDVLYSDFFMDEFDPNIYKEINSQITPENLIITLERPDIEDLINMDQNSLNKSCNSTSFMKFETVYYNHPKHGIEDLIYSNIVMNDIRIEKYSGAKFFTNPLNSCLLLLLTNITQNFSIEKYGQNLPTLNPYIPNDFSDHLKNVTDEKVPLRLSEVIKKYQVQYKNSSFKINNYEMEKYSNFFYYPNKDIDSPKSIIQFRFIFPLDKLTDNFSEFSTDTTTFNLLFLIFTDILSLVLSRNFFEILSATYSIEVDDLRFINDSNRSNQLTLTIHGFSDHIEEITFKLKSFIQNFSTHTTKNDFELQKEKLTINLKGYILNPTIYSDLIEMKNKLFFNQDYSLETQLSRLETINFEEFMKFTEFYLNNYKLEGFILGNLNPIQSVNIVNIISSTYLLENGNSSANSYYNLLSILSAGINKTRELFRLLYSSTNTFFTNMDFEDQDYLNVQEHLRSSLPLPMLSNSIKNFQKLDPLSLKKGTKMYSYYLSKSKISVNSAIFLKVAIGYNHLKNYVLTNILNSIISEEFFTEIRTEKQLGYVVGARYEDIVDHVSGISFTVISSNKNIETLAKNVLEFWNDWFSPDSNKINETLFKEAKESYIQTLKAKIINIQELFSQFSKEISIKTYNFDWKKKYMDYAEKLTYEHFLDWFKQIYYNSNLFIFAIQSPNSEERNVLDSLSNFVPQNFTTFTPSGSMFSIENIRTYNQWNVFNAI</sequence>
<dbReference type="GO" id="GO:0006508">
    <property type="term" value="P:proteolysis"/>
    <property type="evidence" value="ECO:0007669"/>
    <property type="project" value="UniProtKB-KW"/>
</dbReference>
<evidence type="ECO:0000256" key="2">
    <source>
        <dbReference type="ARBA" id="ARBA00007261"/>
    </source>
</evidence>
<comment type="similarity">
    <text evidence="2 8">Belongs to the peptidase M16 family.</text>
</comment>
<feature type="signal peptide" evidence="9">
    <location>
        <begin position="1"/>
        <end position="22"/>
    </location>
</feature>
<evidence type="ECO:0000256" key="6">
    <source>
        <dbReference type="ARBA" id="ARBA00022833"/>
    </source>
</evidence>
<evidence type="ECO:0000313" key="14">
    <source>
        <dbReference type="Proteomes" id="UP000236928"/>
    </source>
</evidence>
<dbReference type="AlphaFoldDB" id="A0A2P4Z000"/>
<dbReference type="Pfam" id="PF22456">
    <property type="entry name" value="PqqF-like_C_4"/>
    <property type="match status" value="1"/>
</dbReference>
<dbReference type="InterPro" id="IPR011765">
    <property type="entry name" value="Pept_M16_N"/>
</dbReference>
<feature type="domain" description="Coenzyme PQQ synthesis protein F-like C-terminal lobe" evidence="12">
    <location>
        <begin position="978"/>
        <end position="1075"/>
    </location>
</feature>
<keyword evidence="6" id="KW-0862">Zinc</keyword>